<name>A0A0C3I7S2_CLOBO</name>
<evidence type="ECO:0000256" key="4">
    <source>
        <dbReference type="ARBA" id="ARBA00022989"/>
    </source>
</evidence>
<keyword evidence="6" id="KW-0175">Coiled coil</keyword>
<evidence type="ECO:0000256" key="1">
    <source>
        <dbReference type="ARBA" id="ARBA00004308"/>
    </source>
</evidence>
<evidence type="ECO:0000256" key="7">
    <source>
        <dbReference type="SAM" id="Phobius"/>
    </source>
</evidence>
<comment type="caution">
    <text evidence="8">The sequence shown here is derived from an EMBL/GenBank/DDBJ whole genome shotgun (WGS) entry which is preliminary data.</text>
</comment>
<evidence type="ECO:0000256" key="2">
    <source>
        <dbReference type="ARBA" id="ARBA00008053"/>
    </source>
</evidence>
<comment type="similarity">
    <text evidence="2">Belongs to the UPF0754 family.</text>
</comment>
<dbReference type="PANTHER" id="PTHR35791">
    <property type="entry name" value="UPF0754 MEMBRANE PROTEIN YHEB"/>
    <property type="match status" value="1"/>
</dbReference>
<evidence type="ECO:0000313" key="9">
    <source>
        <dbReference type="Proteomes" id="UP000473887"/>
    </source>
</evidence>
<dbReference type="AlphaFoldDB" id="A0A0C3I7S2"/>
<dbReference type="PANTHER" id="PTHR35791:SF1">
    <property type="entry name" value="UPF0754 MEMBRANE PROTEIN YHEB"/>
    <property type="match status" value="1"/>
</dbReference>
<feature type="transmembrane region" description="Helical" evidence="7">
    <location>
        <begin position="479"/>
        <end position="498"/>
    </location>
</feature>
<dbReference type="EMBL" id="SGKC01000034">
    <property type="protein sequence ID" value="NEZ93248.1"/>
    <property type="molecule type" value="Genomic_DNA"/>
</dbReference>
<keyword evidence="3 7" id="KW-0812">Transmembrane</keyword>
<gene>
    <name evidence="8" type="ORF">EXM69_15190</name>
</gene>
<keyword evidence="4 7" id="KW-1133">Transmembrane helix</keyword>
<organism evidence="8 9">
    <name type="scientific">Clostridium botulinum</name>
    <dbReference type="NCBI Taxonomy" id="1491"/>
    <lineage>
        <taxon>Bacteria</taxon>
        <taxon>Bacillati</taxon>
        <taxon>Bacillota</taxon>
        <taxon>Clostridia</taxon>
        <taxon>Eubacteriales</taxon>
        <taxon>Clostridiaceae</taxon>
        <taxon>Clostridium</taxon>
    </lineage>
</organism>
<comment type="subcellular location">
    <subcellularLocation>
        <location evidence="1">Endomembrane system</location>
    </subcellularLocation>
</comment>
<evidence type="ECO:0000256" key="3">
    <source>
        <dbReference type="ARBA" id="ARBA00022692"/>
    </source>
</evidence>
<proteinExistence type="inferred from homology"/>
<keyword evidence="5 7" id="KW-0472">Membrane</keyword>
<evidence type="ECO:0000313" key="8">
    <source>
        <dbReference type="EMBL" id="NEZ93248.1"/>
    </source>
</evidence>
<dbReference type="RefSeq" id="WP_012720559.1">
    <property type="nucleotide sequence ID" value="NZ_CP031097.1"/>
</dbReference>
<dbReference type="Proteomes" id="UP000473887">
    <property type="component" value="Unassembled WGS sequence"/>
</dbReference>
<dbReference type="InterPro" id="IPR007383">
    <property type="entry name" value="DUF445"/>
</dbReference>
<accession>A0A0C3I7S2</accession>
<dbReference type="GO" id="GO:0012505">
    <property type="term" value="C:endomembrane system"/>
    <property type="evidence" value="ECO:0007669"/>
    <property type="project" value="UniProtKB-SubCell"/>
</dbReference>
<dbReference type="Pfam" id="PF04286">
    <property type="entry name" value="DUF445"/>
    <property type="match status" value="2"/>
</dbReference>
<feature type="coiled-coil region" evidence="6">
    <location>
        <begin position="232"/>
        <end position="259"/>
    </location>
</feature>
<sequence length="501" mass="58026">MKFLIASIIGGIIGYLTNWIAIKMLFRPYEEKRIFGMKVPFTPGLIPKEKTRIAKSVGNAIGEHLLSSEIIVKSLCSENMNNRLKIWIRQKVYSLIITKKTLEDKFKEFLDYKYDYFINALKASLSKLTINNLKNEKNRDKIKQIIKIKLDKILSLKGDNITNNYIYKQIKRGLVNNTNEYLKSDNFKEVLKSLIIENIKDEEVLNKKIGNIIPDNFTSNIKVYVYKKKDNLSNYINEMLKEEENINKLKNILREVINNNVNSFMSMFIDVNAISDKTIVFLEEYLQREGTKEEMVYLVNKSIDKILDTDLQDIIENIPKNNKDVIVDETVDILCQKFQNTEIILEMIEKIESHIQGKNSLNDIIEKININPYKFINSIIDKFIDSENFEVIINNLISDIIENFMKTPIYELTQGNEEGILNTSYQVVKNVYNRFIENQAGEVISILDISSIVEDRINEFDVYLAEEIILEISSKELKAITWLGGLLGALIGILSPILSRI</sequence>
<protein>
    <submittedName>
        <fullName evidence="8">DUF445 family protein</fullName>
    </submittedName>
</protein>
<evidence type="ECO:0000256" key="5">
    <source>
        <dbReference type="ARBA" id="ARBA00023136"/>
    </source>
</evidence>
<evidence type="ECO:0000256" key="6">
    <source>
        <dbReference type="SAM" id="Coils"/>
    </source>
</evidence>
<reference evidence="8 9" key="1">
    <citation type="submission" date="2019-02" db="EMBL/GenBank/DDBJ databases">
        <title>Genome sequencing of Clostridium botulinum clinical isolates.</title>
        <authorList>
            <person name="Brunt J."/>
            <person name="Van Vliet A.H.M."/>
            <person name="Stringer S.C."/>
            <person name="Grant K.A."/>
            <person name="Carter A.C."/>
            <person name="Peck M.W."/>
        </authorList>
    </citation>
    <scope>NUCLEOTIDE SEQUENCE [LARGE SCALE GENOMIC DNA]</scope>
    <source>
        <strain evidence="8 9">H142660711</strain>
    </source>
</reference>
<feature type="transmembrane region" description="Helical" evidence="7">
    <location>
        <begin position="6"/>
        <end position="26"/>
    </location>
</feature>